<sequence length="581" mass="61277">MGGVRDDRGVLVLLAPPEPGAPGVAAARVEGGEGLRPGAVLGPERAARWVWADTSGWYPHLLTDGVRVERCLDLRLSHRILRFATPAWQATAGPFDDAPPSPVAVPDEARTLFDDDDASTPPAEAVPTGPAMEACAREVAAQDDAVAGADEPGRLRLLLAGESAGALAAAEMNHTGLPWDAAVHDRVLSDLLGPRPPRGERPAALARLAAQIRDALDAPALNPDSLPHVLRALRRAGLPATSTRSWELSTIDHPAVAPLLAYKKLSRLHSANGWAWLDTRVHDGRFRPDYVVGGVVTGRWSSVGSGALQLPRQLREAVRADPGWSLVVADAAQLEPRVLAGMSRDARMTEAGAGRDLYQGMVDAGVVAERDQAKIGMLGALYGGTTGASAAVLPRLLQAYPDATGFVEAAARAGERGERVRTLLGRTSPPPGDAWARTQAGALDPDAGDDEASLARSQARAWGRFTRNFVVQGTAAEWALCWIAELRRRLWSLGSDEDAPGAVPAPFVGRPHLVYFLHDEIVVHTPTSLAGEVAEHVADAAAAAGRLLFGDQPAQFPVSVGVARSYAAAKDAARLPWQAPG</sequence>
<dbReference type="Pfam" id="PF00476">
    <property type="entry name" value="DNA_pol_A"/>
    <property type="match status" value="1"/>
</dbReference>
<evidence type="ECO:0000259" key="4">
    <source>
        <dbReference type="SMART" id="SM00482"/>
    </source>
</evidence>
<dbReference type="EMBL" id="BJWG01000015">
    <property type="protein sequence ID" value="GEL96160.1"/>
    <property type="molecule type" value="Genomic_DNA"/>
</dbReference>
<dbReference type="PANTHER" id="PTHR10133">
    <property type="entry name" value="DNA POLYMERASE I"/>
    <property type="match status" value="1"/>
</dbReference>
<protein>
    <recommendedName>
        <fullName evidence="1">DNA-directed DNA polymerase</fullName>
        <ecNumber evidence="1">2.7.7.7</ecNumber>
    </recommendedName>
</protein>
<dbReference type="GO" id="GO:0003887">
    <property type="term" value="F:DNA-directed DNA polymerase activity"/>
    <property type="evidence" value="ECO:0007669"/>
    <property type="project" value="UniProtKB-EC"/>
</dbReference>
<dbReference type="InterPro" id="IPR001098">
    <property type="entry name" value="DNA-dir_DNA_pol_A_palm_dom"/>
</dbReference>
<organism evidence="5 6">
    <name type="scientific">Cellulomonas composti</name>
    <dbReference type="NCBI Taxonomy" id="266130"/>
    <lineage>
        <taxon>Bacteria</taxon>
        <taxon>Bacillati</taxon>
        <taxon>Actinomycetota</taxon>
        <taxon>Actinomycetes</taxon>
        <taxon>Micrococcales</taxon>
        <taxon>Cellulomonadaceae</taxon>
        <taxon>Cellulomonas</taxon>
    </lineage>
</organism>
<name>A0A511JDT5_9CELL</name>
<dbReference type="EC" id="2.7.7.7" evidence="1"/>
<keyword evidence="5" id="KW-0269">Exonuclease</keyword>
<evidence type="ECO:0000256" key="2">
    <source>
        <dbReference type="ARBA" id="ARBA00022705"/>
    </source>
</evidence>
<evidence type="ECO:0000313" key="6">
    <source>
        <dbReference type="Proteomes" id="UP000321720"/>
    </source>
</evidence>
<dbReference type="CDD" id="cd06444">
    <property type="entry name" value="DNA_pol_A"/>
    <property type="match status" value="1"/>
</dbReference>
<feature type="domain" description="DNA-directed DNA polymerase family A palm" evidence="4">
    <location>
        <begin position="311"/>
        <end position="529"/>
    </location>
</feature>
<dbReference type="PANTHER" id="PTHR10133:SF27">
    <property type="entry name" value="DNA POLYMERASE NU"/>
    <property type="match status" value="1"/>
</dbReference>
<dbReference type="GO" id="GO:0006302">
    <property type="term" value="P:double-strand break repair"/>
    <property type="evidence" value="ECO:0007669"/>
    <property type="project" value="TreeGrafter"/>
</dbReference>
<evidence type="ECO:0000256" key="1">
    <source>
        <dbReference type="ARBA" id="ARBA00012417"/>
    </source>
</evidence>
<dbReference type="Gene3D" id="3.30.70.370">
    <property type="match status" value="1"/>
</dbReference>
<dbReference type="GO" id="GO:0006261">
    <property type="term" value="P:DNA-templated DNA replication"/>
    <property type="evidence" value="ECO:0007669"/>
    <property type="project" value="InterPro"/>
</dbReference>
<dbReference type="SMART" id="SM00482">
    <property type="entry name" value="POLAc"/>
    <property type="match status" value="1"/>
</dbReference>
<accession>A0A511JDT5</accession>
<dbReference type="InterPro" id="IPR043502">
    <property type="entry name" value="DNA/RNA_pol_sf"/>
</dbReference>
<dbReference type="GO" id="GO:0004527">
    <property type="term" value="F:exonuclease activity"/>
    <property type="evidence" value="ECO:0007669"/>
    <property type="project" value="UniProtKB-KW"/>
</dbReference>
<evidence type="ECO:0000313" key="5">
    <source>
        <dbReference type="EMBL" id="GEL96160.1"/>
    </source>
</evidence>
<dbReference type="NCBIfam" id="NF011538">
    <property type="entry name" value="PRK14975.1-1"/>
    <property type="match status" value="1"/>
</dbReference>
<dbReference type="GO" id="GO:0003677">
    <property type="term" value="F:DNA binding"/>
    <property type="evidence" value="ECO:0007669"/>
    <property type="project" value="InterPro"/>
</dbReference>
<dbReference type="InterPro" id="IPR002298">
    <property type="entry name" value="DNA_polymerase_A"/>
</dbReference>
<keyword evidence="2" id="KW-0235">DNA replication</keyword>
<keyword evidence="5" id="KW-0378">Hydrolase</keyword>
<dbReference type="SUPFAM" id="SSF56672">
    <property type="entry name" value="DNA/RNA polymerases"/>
    <property type="match status" value="1"/>
</dbReference>
<comment type="caution">
    <text evidence="5">The sequence shown here is derived from an EMBL/GenBank/DDBJ whole genome shotgun (WGS) entry which is preliminary data.</text>
</comment>
<proteinExistence type="predicted"/>
<dbReference type="Proteomes" id="UP000321720">
    <property type="component" value="Unassembled WGS sequence"/>
</dbReference>
<keyword evidence="6" id="KW-1185">Reference proteome</keyword>
<dbReference type="AlphaFoldDB" id="A0A511JDT5"/>
<keyword evidence="5" id="KW-0540">Nuclease</keyword>
<reference evidence="5 6" key="1">
    <citation type="submission" date="2019-07" db="EMBL/GenBank/DDBJ databases">
        <title>Whole genome shotgun sequence of Cellulomonas composti NBRC 100758.</title>
        <authorList>
            <person name="Hosoyama A."/>
            <person name="Uohara A."/>
            <person name="Ohji S."/>
            <person name="Ichikawa N."/>
        </authorList>
    </citation>
    <scope>NUCLEOTIDE SEQUENCE [LARGE SCALE GENOMIC DNA]</scope>
    <source>
        <strain evidence="5 6">NBRC 100758</strain>
    </source>
</reference>
<dbReference type="Gene3D" id="1.10.150.20">
    <property type="entry name" value="5' to 3' exonuclease, C-terminal subdomain"/>
    <property type="match status" value="1"/>
</dbReference>
<comment type="catalytic activity">
    <reaction evidence="3">
        <text>DNA(n) + a 2'-deoxyribonucleoside 5'-triphosphate = DNA(n+1) + diphosphate</text>
        <dbReference type="Rhea" id="RHEA:22508"/>
        <dbReference type="Rhea" id="RHEA-COMP:17339"/>
        <dbReference type="Rhea" id="RHEA-COMP:17340"/>
        <dbReference type="ChEBI" id="CHEBI:33019"/>
        <dbReference type="ChEBI" id="CHEBI:61560"/>
        <dbReference type="ChEBI" id="CHEBI:173112"/>
        <dbReference type="EC" id="2.7.7.7"/>
    </reaction>
</comment>
<gene>
    <name evidence="5" type="ORF">CCO02nite_28180</name>
</gene>
<evidence type="ECO:0000256" key="3">
    <source>
        <dbReference type="ARBA" id="ARBA00049244"/>
    </source>
</evidence>